<accession>A0A0M0JSA8</accession>
<name>A0A0M0JSA8_9EUKA</name>
<sequence length="111" mass="13255">MWRRRGLRKPRLGLDAAPGSIAGVNEPRTLSELPPKWRKLTYQELEVFDTSELRSLQSLLEQERVRVTEQRAIAKEQQRKVLRVECDLDLKRIAKIEMWLNVIFNDKRRTW</sequence>
<comment type="caution">
    <text evidence="1">The sequence shown here is derived from an EMBL/GenBank/DDBJ whole genome shotgun (WGS) entry which is preliminary data.</text>
</comment>
<evidence type="ECO:0000313" key="2">
    <source>
        <dbReference type="Proteomes" id="UP000037460"/>
    </source>
</evidence>
<dbReference type="Proteomes" id="UP000037460">
    <property type="component" value="Unassembled WGS sequence"/>
</dbReference>
<protein>
    <submittedName>
        <fullName evidence="1">Uncharacterized protein</fullName>
    </submittedName>
</protein>
<gene>
    <name evidence="1" type="ORF">Ctob_008144</name>
</gene>
<keyword evidence="2" id="KW-1185">Reference proteome</keyword>
<dbReference type="EMBL" id="JWZX01002448">
    <property type="protein sequence ID" value="KOO29207.1"/>
    <property type="molecule type" value="Genomic_DNA"/>
</dbReference>
<dbReference type="AlphaFoldDB" id="A0A0M0JSA8"/>
<organism evidence="1 2">
    <name type="scientific">Chrysochromulina tobinii</name>
    <dbReference type="NCBI Taxonomy" id="1460289"/>
    <lineage>
        <taxon>Eukaryota</taxon>
        <taxon>Haptista</taxon>
        <taxon>Haptophyta</taxon>
        <taxon>Prymnesiophyceae</taxon>
        <taxon>Prymnesiales</taxon>
        <taxon>Chrysochromulinaceae</taxon>
        <taxon>Chrysochromulina</taxon>
    </lineage>
</organism>
<reference evidence="2" key="1">
    <citation type="journal article" date="2015" name="PLoS Genet.">
        <title>Genome Sequence and Transcriptome Analyses of Chrysochromulina tobin: Metabolic Tools for Enhanced Algal Fitness in the Prominent Order Prymnesiales (Haptophyceae).</title>
        <authorList>
            <person name="Hovde B.T."/>
            <person name="Deodato C.R."/>
            <person name="Hunsperger H.M."/>
            <person name="Ryken S.A."/>
            <person name="Yost W."/>
            <person name="Jha R.K."/>
            <person name="Patterson J."/>
            <person name="Monnat R.J. Jr."/>
            <person name="Barlow S.B."/>
            <person name="Starkenburg S.R."/>
            <person name="Cattolico R.A."/>
        </authorList>
    </citation>
    <scope>NUCLEOTIDE SEQUENCE</scope>
    <source>
        <strain evidence="2">CCMP291</strain>
    </source>
</reference>
<proteinExistence type="predicted"/>
<evidence type="ECO:0000313" key="1">
    <source>
        <dbReference type="EMBL" id="KOO29207.1"/>
    </source>
</evidence>